<evidence type="ECO:0000256" key="5">
    <source>
        <dbReference type="ARBA" id="ARBA00023136"/>
    </source>
</evidence>
<dbReference type="PANTHER" id="PTHR12703:SF4">
    <property type="entry name" value="TRANSMEMBRANE PROTEIN 33"/>
    <property type="match status" value="1"/>
</dbReference>
<dbReference type="GO" id="GO:0071786">
    <property type="term" value="P:endoplasmic reticulum tubular network organization"/>
    <property type="evidence" value="ECO:0007669"/>
    <property type="project" value="TreeGrafter"/>
</dbReference>
<dbReference type="GO" id="GO:0061024">
    <property type="term" value="P:membrane organization"/>
    <property type="evidence" value="ECO:0007669"/>
    <property type="project" value="TreeGrafter"/>
</dbReference>
<dbReference type="OrthoDB" id="5581259at2759"/>
<sequence>MATTQHYMWAGGHFILLISSLRYFLAAILFRAVSAWWYKTAFIGALVSYTIVCEKQYANERERLPPVLSLAFARRVLMEENVQYLLLAIFWWSSKPVAVALIPYAIFSLFHALTFTRTTLMPQLLASGPPATAGGPPTPPALAKKLHLWVKANYDTAMRVVAYAELLIMLRVTLGALLWQNSLMSPLFYAHFLRQRYYQSKFTRESLSFINDYVEGYVRKEGTPALVVRVWDSFKLVLTRWGGTVLAPQGGAGAGPRGQ</sequence>
<dbReference type="InParanoid" id="A0A401G7H9"/>
<accession>A0A401G7H9</accession>
<reference evidence="7 8" key="1">
    <citation type="journal article" date="2018" name="Sci. Rep.">
        <title>Genome sequence of the cauliflower mushroom Sparassis crispa (Hanabiratake) and its association with beneficial usage.</title>
        <authorList>
            <person name="Kiyama R."/>
            <person name="Furutani Y."/>
            <person name="Kawaguchi K."/>
            <person name="Nakanishi T."/>
        </authorList>
    </citation>
    <scope>NUCLEOTIDE SEQUENCE [LARGE SCALE GENOMIC DNA]</scope>
</reference>
<evidence type="ECO:0000256" key="1">
    <source>
        <dbReference type="ARBA" id="ARBA00004141"/>
    </source>
</evidence>
<evidence type="ECO:0000256" key="3">
    <source>
        <dbReference type="ARBA" id="ARBA00022692"/>
    </source>
</evidence>
<keyword evidence="4 6" id="KW-1133">Transmembrane helix</keyword>
<dbReference type="FunCoup" id="A0A401G7H9">
    <property type="interactions" value="167"/>
</dbReference>
<evidence type="ECO:0000256" key="2">
    <source>
        <dbReference type="ARBA" id="ARBA00007322"/>
    </source>
</evidence>
<feature type="transmembrane region" description="Helical" evidence="6">
    <location>
        <begin position="7"/>
        <end position="30"/>
    </location>
</feature>
<name>A0A401G7H9_9APHY</name>
<dbReference type="InterPro" id="IPR005344">
    <property type="entry name" value="TMEM33/Pom33"/>
</dbReference>
<proteinExistence type="inferred from homology"/>
<comment type="caution">
    <text evidence="7">The sequence shown here is derived from an EMBL/GenBank/DDBJ whole genome shotgun (WGS) entry which is preliminary data.</text>
</comment>
<dbReference type="AlphaFoldDB" id="A0A401G7H9"/>
<dbReference type="RefSeq" id="XP_027609043.1">
    <property type="nucleotide sequence ID" value="XM_027753242.1"/>
</dbReference>
<dbReference type="InterPro" id="IPR051645">
    <property type="entry name" value="PER33/POM33_regulator"/>
</dbReference>
<dbReference type="GO" id="GO:0005783">
    <property type="term" value="C:endoplasmic reticulum"/>
    <property type="evidence" value="ECO:0007669"/>
    <property type="project" value="TreeGrafter"/>
</dbReference>
<evidence type="ECO:0000313" key="8">
    <source>
        <dbReference type="Proteomes" id="UP000287166"/>
    </source>
</evidence>
<dbReference type="PANTHER" id="PTHR12703">
    <property type="entry name" value="TRANSMEMBRANE PROTEIN 33"/>
    <property type="match status" value="1"/>
</dbReference>
<gene>
    <name evidence="7" type="ORF">SCP_0110130</name>
</gene>
<evidence type="ECO:0000256" key="6">
    <source>
        <dbReference type="SAM" id="Phobius"/>
    </source>
</evidence>
<dbReference type="GeneID" id="38775047"/>
<dbReference type="GO" id="GO:0016020">
    <property type="term" value="C:membrane"/>
    <property type="evidence" value="ECO:0007669"/>
    <property type="project" value="UniProtKB-SubCell"/>
</dbReference>
<comment type="subcellular location">
    <subcellularLocation>
        <location evidence="1">Membrane</location>
        <topology evidence="1">Multi-pass membrane protein</topology>
    </subcellularLocation>
</comment>
<organism evidence="7 8">
    <name type="scientific">Sparassis crispa</name>
    <dbReference type="NCBI Taxonomy" id="139825"/>
    <lineage>
        <taxon>Eukaryota</taxon>
        <taxon>Fungi</taxon>
        <taxon>Dikarya</taxon>
        <taxon>Basidiomycota</taxon>
        <taxon>Agaricomycotina</taxon>
        <taxon>Agaricomycetes</taxon>
        <taxon>Polyporales</taxon>
        <taxon>Sparassidaceae</taxon>
        <taxon>Sparassis</taxon>
    </lineage>
</organism>
<feature type="transmembrane region" description="Helical" evidence="6">
    <location>
        <begin position="84"/>
        <end position="107"/>
    </location>
</feature>
<protein>
    <submittedName>
        <fullName evidence="7">Tetra-spanning protein</fullName>
    </submittedName>
</protein>
<dbReference type="EMBL" id="BFAD01000001">
    <property type="protein sequence ID" value="GBE78130.1"/>
    <property type="molecule type" value="Genomic_DNA"/>
</dbReference>
<dbReference type="STRING" id="139825.A0A401G7H9"/>
<dbReference type="Proteomes" id="UP000287166">
    <property type="component" value="Unassembled WGS sequence"/>
</dbReference>
<keyword evidence="8" id="KW-1185">Reference proteome</keyword>
<evidence type="ECO:0000256" key="4">
    <source>
        <dbReference type="ARBA" id="ARBA00022989"/>
    </source>
</evidence>
<evidence type="ECO:0000313" key="7">
    <source>
        <dbReference type="EMBL" id="GBE78130.1"/>
    </source>
</evidence>
<feature type="transmembrane region" description="Helical" evidence="6">
    <location>
        <begin position="36"/>
        <end position="53"/>
    </location>
</feature>
<keyword evidence="3 6" id="KW-0812">Transmembrane</keyword>
<comment type="similarity">
    <text evidence="2">Belongs to the PER33/POM33 family.</text>
</comment>
<dbReference type="Pfam" id="PF03661">
    <property type="entry name" value="TMEM33_Pom33"/>
    <property type="match status" value="1"/>
</dbReference>
<feature type="transmembrane region" description="Helical" evidence="6">
    <location>
        <begin position="160"/>
        <end position="179"/>
    </location>
</feature>
<keyword evidence="5 6" id="KW-0472">Membrane</keyword>